<proteinExistence type="predicted"/>
<sequence length="908" mass="95820">MIGVKVFKRIFTILLSAILAAGSLVALAAPATASVGPMTIRYVTTAANQTVCLPIGGTNTGVKVDWKDGSALDSTILSSGTSAHMTHAFATAGTYDVEIAEGTITRFGSEFCATGTKGKMVAVLSWGNQIDNITSLERAFNEETEFIDVPNVMPPKVTTLAFTFARAYKFNDADISAWNIGGSIVGGIDSYGVTSLLYTFHRAIAFNRPLNGWNTSKVINMSQTFSGGYNQVTPFNQSLDNWDTANVTNMSYMFSYSSFNQPIGSWDVSRVGNFSNMFSENNRFNQDLENWDTSAATDFSYMFYFATAFNGKVTNWKTNRATSMWSMFAYARNFDQPVQHISGTNIWKTSVVTNMSSVFLGAAKFNQDVSSWDTSATTTMESMFQSATSFNQDLSLWNTSRVTNMYGMFSSADSFDQSLASWDITKLAADSANPAGNGSANHMLTSAAGKGMSPANYSATLRGWAATLEAYKLAGNTPAVVALGAGSRKYFCDAATLAARDKLFTVGTTPYFGWTFGSADSPALCSGQQTVTWAPTNTTVDEGTATIVPNKKAFSDGHGAISYQVDSSTGTMVCSVANSGTITFTGVGSCVVRATAAAVEDIPNIDLTTGFRQVTFTARATQVITWTPSNLTALNTDATLTPDVLAGSNDVAGTISYSVQNAGTTGCTVNSTTGVIAFNASGTCTIRASAQSTANSAAGFTDVSFVISAPPASSGGGAGGNVVEVKASPKVTEVSKKRVVGTRPTAIELVGQDLKNVSQIRVGSKTLPVVVADDEKLNFVLPTLASGTYQVELVHEDSLIAVAQTITVVAPTIAVSKFAGDSAKLTSQKIKTIRNAVSLYSGAGSLTCIGSTSGAKATRFDIVLARQRAFAACNLAKKINPSLVTSIKVTPALGLGAKNRKVELQFSK</sequence>
<protein>
    <recommendedName>
        <fullName evidence="4">BspA family leucine-rich repeat surface protein</fullName>
    </recommendedName>
</protein>
<dbReference type="AlphaFoldDB" id="A0A1D9DXE9"/>
<dbReference type="STRING" id="535712.A4Z71_00185"/>
<dbReference type="InterPro" id="IPR005046">
    <property type="entry name" value="DUF285"/>
</dbReference>
<feature type="signal peptide" evidence="1">
    <location>
        <begin position="1"/>
        <end position="28"/>
    </location>
</feature>
<feature type="chain" id="PRO_5009111742" description="BspA family leucine-rich repeat surface protein" evidence="1">
    <location>
        <begin position="29"/>
        <end position="908"/>
    </location>
</feature>
<dbReference type="InterPro" id="IPR011889">
    <property type="entry name" value="Liste_lipo_26"/>
</dbReference>
<evidence type="ECO:0000256" key="1">
    <source>
        <dbReference type="SAM" id="SignalP"/>
    </source>
</evidence>
<evidence type="ECO:0008006" key="4">
    <source>
        <dbReference type="Google" id="ProtNLM"/>
    </source>
</evidence>
<organism evidence="2 3">
    <name type="scientific">Candidatus Rhodoluna planktonica</name>
    <dbReference type="NCBI Taxonomy" id="535712"/>
    <lineage>
        <taxon>Bacteria</taxon>
        <taxon>Bacillati</taxon>
        <taxon>Actinomycetota</taxon>
        <taxon>Actinomycetes</taxon>
        <taxon>Micrococcales</taxon>
        <taxon>Microbacteriaceae</taxon>
        <taxon>Luna cluster</taxon>
        <taxon>Luna-1 subcluster</taxon>
        <taxon>Rhodoluna</taxon>
    </lineage>
</organism>
<dbReference type="NCBIfam" id="TIGR02167">
    <property type="entry name" value="Liste_lipo_26"/>
    <property type="match status" value="4"/>
</dbReference>
<keyword evidence="1" id="KW-0732">Signal</keyword>
<evidence type="ECO:0000313" key="2">
    <source>
        <dbReference type="EMBL" id="AOY55479.1"/>
    </source>
</evidence>
<dbReference type="Pfam" id="PF03382">
    <property type="entry name" value="DUF285"/>
    <property type="match status" value="3"/>
</dbReference>
<evidence type="ECO:0000313" key="3">
    <source>
        <dbReference type="Proteomes" id="UP000243784"/>
    </source>
</evidence>
<dbReference type="EMBL" id="CP015208">
    <property type="protein sequence ID" value="AOY55479.1"/>
    <property type="molecule type" value="Genomic_DNA"/>
</dbReference>
<dbReference type="KEGG" id="rpla:A4Z71_00185"/>
<keyword evidence="3" id="KW-1185">Reference proteome</keyword>
<reference evidence="2 3" key="1">
    <citation type="journal article" date="2016" name="Biochim. Biophys. Acta">
        <title>Photochemical characterization of actinorhodopsin and its functional existence in the natural host.</title>
        <authorList>
            <person name="Nakamura S."/>
            <person name="Kikukawa T."/>
            <person name="Tamogami J."/>
            <person name="Kamiya M."/>
            <person name="Aizawa T."/>
            <person name="Hahn M.W."/>
            <person name="Ihara K."/>
            <person name="Kamo N."/>
            <person name="Demura M."/>
        </authorList>
    </citation>
    <scope>NUCLEOTIDE SEQUENCE [LARGE SCALE GENOMIC DNA]</scope>
    <source>
        <strain evidence="2 3">MWH-Dar1</strain>
    </source>
</reference>
<accession>A0A1D9DXE9</accession>
<gene>
    <name evidence="2" type="ORF">A4Z71_00185</name>
</gene>
<dbReference type="Proteomes" id="UP000243784">
    <property type="component" value="Chromosome"/>
</dbReference>
<name>A0A1D9DXE9_9MICO</name>